<keyword evidence="7 9" id="KW-0333">Golgi apparatus</keyword>
<evidence type="ECO:0000256" key="9">
    <source>
        <dbReference type="RuleBase" id="RU364016"/>
    </source>
</evidence>
<evidence type="ECO:0000256" key="1">
    <source>
        <dbReference type="ARBA" id="ARBA00004447"/>
    </source>
</evidence>
<evidence type="ECO:0000256" key="5">
    <source>
        <dbReference type="ARBA" id="ARBA00022968"/>
    </source>
</evidence>
<sequence>MGAIFHVRTALNRVWKRRIVKVGVVLFLVFEFLTLVRFDKFTSIITNSKKTTATSKNLTDSYNLTLIEESSKAPKMSGFLNLHLWSDTCAKNLDILCNFPMFPRAPDNRLALNKTVIARNLKQAKAIRLFGFIDPIESGVFFFMVKFCIAEVYLSYNKNWKEARQILSLDVGKFPENKSDSQVSSAIDLVAGEKYFIDIVAICVYRINKLQLLWKTPSSSGFEILNSTFLSTKMDDNSLSNLSFYDEDIPDSQACALRENDTTYFKSRREISYLSHEEVKNVLPNCEYKPSYILNRRVSKYEAVFRHVVHSFIFPFPEHHQVRNRSNRIYPLGESEAREVVNILMEALRNKSPRRFELNEIRNVERKTDPKRGDRYLIEVELLDVTSGNNVMLSEYVFMANGEKKLCYPMGFQWNRTVDVYLMVTAKSLGRWLHHFIKNVEKIMHETNDQNLHVVIYDYNSSDINLEKVLKESSLTKYMFRRESGKYSRTHSFTEAINLISNPHSIIIMVDLHLDIAAPFINSVRKHCIEGRMVFTPIIVQMRCGANPANLVGLWQVLGYGIIGLYKSDWDRAGGFGINKTTWGGEDYALMDQLVSVGLEFERIRTPYIHHYYHTKKGMW</sequence>
<keyword evidence="3 9" id="KW-0808">Transferase</keyword>
<keyword evidence="8 9" id="KW-0472">Membrane</keyword>
<dbReference type="Pfam" id="PF05679">
    <property type="entry name" value="CHGN"/>
    <property type="match status" value="1"/>
</dbReference>
<comment type="subcellular location">
    <subcellularLocation>
        <location evidence="1 9">Golgi apparatus</location>
        <location evidence="1 9">Golgi stack membrane</location>
        <topology evidence="1 9">Single-pass type II membrane protein</topology>
    </subcellularLocation>
</comment>
<dbReference type="GO" id="GO:0008376">
    <property type="term" value="F:acetylgalactosaminyltransferase activity"/>
    <property type="evidence" value="ECO:0007669"/>
    <property type="project" value="InterPro"/>
</dbReference>
<dbReference type="SUPFAM" id="SSF53448">
    <property type="entry name" value="Nucleotide-diphospho-sugar transferases"/>
    <property type="match status" value="1"/>
</dbReference>
<dbReference type="Proteomes" id="UP000275408">
    <property type="component" value="Unassembled WGS sequence"/>
</dbReference>
<evidence type="ECO:0000313" key="11">
    <source>
        <dbReference type="Proteomes" id="UP000275408"/>
    </source>
</evidence>
<dbReference type="AlphaFoldDB" id="A0A3M6TS66"/>
<keyword evidence="4 9" id="KW-0812">Transmembrane</keyword>
<dbReference type="PANTHER" id="PTHR12369:SF5">
    <property type="entry name" value="HEXOSYLTRANSFERASE"/>
    <property type="match status" value="1"/>
</dbReference>
<evidence type="ECO:0000256" key="4">
    <source>
        <dbReference type="ARBA" id="ARBA00022692"/>
    </source>
</evidence>
<gene>
    <name evidence="10" type="ORF">pdam_00005295</name>
</gene>
<organism evidence="10 11">
    <name type="scientific">Pocillopora damicornis</name>
    <name type="common">Cauliflower coral</name>
    <name type="synonym">Millepora damicornis</name>
    <dbReference type="NCBI Taxonomy" id="46731"/>
    <lineage>
        <taxon>Eukaryota</taxon>
        <taxon>Metazoa</taxon>
        <taxon>Cnidaria</taxon>
        <taxon>Anthozoa</taxon>
        <taxon>Hexacorallia</taxon>
        <taxon>Scleractinia</taxon>
        <taxon>Astrocoeniina</taxon>
        <taxon>Pocilloporidae</taxon>
        <taxon>Pocillopora</taxon>
    </lineage>
</organism>
<dbReference type="PANTHER" id="PTHR12369">
    <property type="entry name" value="CHONDROITIN SYNTHASE"/>
    <property type="match status" value="1"/>
</dbReference>
<proteinExistence type="inferred from homology"/>
<dbReference type="InterPro" id="IPR051227">
    <property type="entry name" value="CS_glycosyltransferase"/>
</dbReference>
<dbReference type="EC" id="2.4.1.-" evidence="9"/>
<comment type="similarity">
    <text evidence="2 9">Belongs to the chondroitin N-acetylgalactosaminyltransferase family.</text>
</comment>
<keyword evidence="6 9" id="KW-1133">Transmembrane helix</keyword>
<dbReference type="Gene3D" id="3.90.550.10">
    <property type="entry name" value="Spore Coat Polysaccharide Biosynthesis Protein SpsA, Chain A"/>
    <property type="match status" value="1"/>
</dbReference>
<evidence type="ECO:0000256" key="7">
    <source>
        <dbReference type="ARBA" id="ARBA00023034"/>
    </source>
</evidence>
<dbReference type="InterPro" id="IPR029044">
    <property type="entry name" value="Nucleotide-diphossugar_trans"/>
</dbReference>
<evidence type="ECO:0000256" key="6">
    <source>
        <dbReference type="ARBA" id="ARBA00022989"/>
    </source>
</evidence>
<evidence type="ECO:0000313" key="10">
    <source>
        <dbReference type="EMBL" id="RMX44230.1"/>
    </source>
</evidence>
<dbReference type="EMBL" id="RCHS01003045">
    <property type="protein sequence ID" value="RMX44230.1"/>
    <property type="molecule type" value="Genomic_DNA"/>
</dbReference>
<dbReference type="GO" id="GO:0032580">
    <property type="term" value="C:Golgi cisterna membrane"/>
    <property type="evidence" value="ECO:0007669"/>
    <property type="project" value="UniProtKB-SubCell"/>
</dbReference>
<reference evidence="10 11" key="1">
    <citation type="journal article" date="2018" name="Sci. Rep.">
        <title>Comparative analysis of the Pocillopora damicornis genome highlights role of immune system in coral evolution.</title>
        <authorList>
            <person name="Cunning R."/>
            <person name="Bay R.A."/>
            <person name="Gillette P."/>
            <person name="Baker A.C."/>
            <person name="Traylor-Knowles N."/>
        </authorList>
    </citation>
    <scope>NUCLEOTIDE SEQUENCE [LARGE SCALE GENOMIC DNA]</scope>
    <source>
        <strain evidence="10">RSMAS</strain>
        <tissue evidence="10">Whole animal</tissue>
    </source>
</reference>
<dbReference type="OrthoDB" id="5971499at2759"/>
<accession>A0A3M6TS66</accession>
<evidence type="ECO:0000256" key="8">
    <source>
        <dbReference type="ARBA" id="ARBA00023136"/>
    </source>
</evidence>
<name>A0A3M6TS66_POCDA</name>
<keyword evidence="11" id="KW-1185">Reference proteome</keyword>
<evidence type="ECO:0000256" key="3">
    <source>
        <dbReference type="ARBA" id="ARBA00022679"/>
    </source>
</evidence>
<dbReference type="InterPro" id="IPR008428">
    <property type="entry name" value="Chond_GalNAc"/>
</dbReference>
<keyword evidence="5 9" id="KW-0735">Signal-anchor</keyword>
<protein>
    <recommendedName>
        <fullName evidence="9">Hexosyltransferase</fullName>
        <ecNumber evidence="9">2.4.1.-</ecNumber>
    </recommendedName>
</protein>
<evidence type="ECO:0000256" key="2">
    <source>
        <dbReference type="ARBA" id="ARBA00009239"/>
    </source>
</evidence>
<comment type="caution">
    <text evidence="10">The sequence shown here is derived from an EMBL/GenBank/DDBJ whole genome shotgun (WGS) entry which is preliminary data.</text>
</comment>
<feature type="transmembrane region" description="Helical" evidence="9">
    <location>
        <begin position="20"/>
        <end position="38"/>
    </location>
</feature>